<evidence type="ECO:0000313" key="1">
    <source>
        <dbReference type="EMBL" id="PLC43626.1"/>
    </source>
</evidence>
<dbReference type="RefSeq" id="WP_102064235.1">
    <property type="nucleotide sequence ID" value="NZ_PKQE01000001.1"/>
</dbReference>
<protein>
    <recommendedName>
        <fullName evidence="3">Peptidase C58 YopT-type domain-containing protein</fullName>
    </recommendedName>
</protein>
<gene>
    <name evidence="1" type="ORF">C0Q88_02630</name>
</gene>
<proteinExistence type="predicted"/>
<accession>A0A2N4TV93</accession>
<dbReference type="OrthoDB" id="9128654at2"/>
<evidence type="ECO:0000313" key="2">
    <source>
        <dbReference type="Proteomes" id="UP000234456"/>
    </source>
</evidence>
<sequence length="170" mass="18818">MAEQTLYTSHNNYSSLQTQGGGTDIERRLGWCAAASALWCKNTLDASIAPKDSDPSKLRAGILQVKYRWDPNGNGQDVLTLLSNLELKGTRVADDVALATMLDTVVGTPGVYWIADETHAMAVDTRAGRQLFYDIENGLFQYASSAELRQGIQSRYGKSREWTAFRVTHQ</sequence>
<organism evidence="1 2">
    <name type="scientific">Ralstonia pickettii</name>
    <name type="common">Burkholderia pickettii</name>
    <dbReference type="NCBI Taxonomy" id="329"/>
    <lineage>
        <taxon>Bacteria</taxon>
        <taxon>Pseudomonadati</taxon>
        <taxon>Pseudomonadota</taxon>
        <taxon>Betaproteobacteria</taxon>
        <taxon>Burkholderiales</taxon>
        <taxon>Burkholderiaceae</taxon>
        <taxon>Ralstonia</taxon>
    </lineage>
</organism>
<evidence type="ECO:0008006" key="3">
    <source>
        <dbReference type="Google" id="ProtNLM"/>
    </source>
</evidence>
<dbReference type="AlphaFoldDB" id="A0A2N4TV93"/>
<reference evidence="1 2" key="1">
    <citation type="submission" date="2017-12" db="EMBL/GenBank/DDBJ databases">
        <title>Draft genome sequence of Ralstonia pickettii 52.</title>
        <authorList>
            <person name="Zheng B."/>
        </authorList>
    </citation>
    <scope>NUCLEOTIDE SEQUENCE [LARGE SCALE GENOMIC DNA]</scope>
    <source>
        <strain evidence="1 2">52</strain>
    </source>
</reference>
<dbReference type="EMBL" id="PKQE01000001">
    <property type="protein sequence ID" value="PLC43626.1"/>
    <property type="molecule type" value="Genomic_DNA"/>
</dbReference>
<comment type="caution">
    <text evidence="1">The sequence shown here is derived from an EMBL/GenBank/DDBJ whole genome shotgun (WGS) entry which is preliminary data.</text>
</comment>
<name>A0A2N4TV93_RALPI</name>
<dbReference type="Proteomes" id="UP000234456">
    <property type="component" value="Unassembled WGS sequence"/>
</dbReference>